<sequence length="499" mass="56996">MAHLELKFDAPPIVSTRLAEEYILAYNDEFKNVTHTAPEVLRFDLIPPELDIILAKRKLAKSIEKNAELFCQLEYMLRNRTIEEVKNIDLKLIENTLLDSAEPRVCTNNHVLNMGDDTPLAFLGFFSYAYPHFHVYCTEITVPVCFLFKQLCADVGLKVDIVRSGSPLKSDFNTFCTGIITEKSDIDSAADAFLVSTSQKPWRLQRILVQENVYQTFKKCIEYKSKLKEQENVQVSEDVKKLSSELYVYKDKVFIFDFVGDKAVVDSGSHNIYVEAYRTTKEVLTLIQNAILLSLWSNDISEAHEIALQAPSVLVWVNDFGNMNGPPMTARWLYKQANILDLSINQSEIKKRLNSWTRFDGSKQRINIMWKALEKYKNEQDSDNEIVTLVEKILMSFREDKFFEIDNGRMYMTLGLPVGIIPIAINYLDDVQKMIKSLLIGNGHIVSINENFPQVKLLIEVLEDSGAPVTINTIGDQVQGSSYIKYKTIISEFGTIFAN</sequence>
<organism evidence="1 2">
    <name type="scientific">Galleria mellonella</name>
    <name type="common">Greater wax moth</name>
    <dbReference type="NCBI Taxonomy" id="7137"/>
    <lineage>
        <taxon>Eukaryota</taxon>
        <taxon>Metazoa</taxon>
        <taxon>Ecdysozoa</taxon>
        <taxon>Arthropoda</taxon>
        <taxon>Hexapoda</taxon>
        <taxon>Insecta</taxon>
        <taxon>Pterygota</taxon>
        <taxon>Neoptera</taxon>
        <taxon>Endopterygota</taxon>
        <taxon>Lepidoptera</taxon>
        <taxon>Glossata</taxon>
        <taxon>Ditrysia</taxon>
        <taxon>Pyraloidea</taxon>
        <taxon>Pyralidae</taxon>
        <taxon>Galleriinae</taxon>
        <taxon>Galleria</taxon>
    </lineage>
</organism>
<gene>
    <name evidence="2" type="primary">LOC113521952</name>
</gene>
<dbReference type="RefSeq" id="XP_052755922.1">
    <property type="nucleotide sequence ID" value="XM_052899962.1"/>
</dbReference>
<protein>
    <submittedName>
        <fullName evidence="2">Uncharacterized protein LOC113521952</fullName>
    </submittedName>
</protein>
<evidence type="ECO:0000313" key="1">
    <source>
        <dbReference type="Proteomes" id="UP001652740"/>
    </source>
</evidence>
<dbReference type="Proteomes" id="UP001652740">
    <property type="component" value="Unplaced"/>
</dbReference>
<dbReference type="InterPro" id="IPR016161">
    <property type="entry name" value="Ald_DH/histidinol_DH"/>
</dbReference>
<dbReference type="GeneID" id="113521952"/>
<name>A0ABM3MX47_GALME</name>
<reference evidence="2" key="1">
    <citation type="submission" date="2025-08" db="UniProtKB">
        <authorList>
            <consortium name="RefSeq"/>
        </authorList>
    </citation>
    <scope>IDENTIFICATION</scope>
    <source>
        <tissue evidence="2">Whole larvae</tissue>
    </source>
</reference>
<accession>A0ABM3MX47</accession>
<evidence type="ECO:0000313" key="2">
    <source>
        <dbReference type="RefSeq" id="XP_052755922.1"/>
    </source>
</evidence>
<dbReference type="SUPFAM" id="SSF53720">
    <property type="entry name" value="ALDH-like"/>
    <property type="match status" value="1"/>
</dbReference>
<keyword evidence="1" id="KW-1185">Reference proteome</keyword>
<proteinExistence type="predicted"/>